<keyword evidence="9" id="KW-0614">Plasmid</keyword>
<evidence type="ECO:0000256" key="4">
    <source>
        <dbReference type="ARBA" id="ARBA00022989"/>
    </source>
</evidence>
<feature type="transmembrane region" description="Helical" evidence="7">
    <location>
        <begin position="247"/>
        <end position="275"/>
    </location>
</feature>
<dbReference type="GO" id="GO:0005886">
    <property type="term" value="C:plasma membrane"/>
    <property type="evidence" value="ECO:0007669"/>
    <property type="project" value="UniProtKB-SubCell"/>
</dbReference>
<feature type="transmembrane region" description="Helical" evidence="7">
    <location>
        <begin position="440"/>
        <end position="459"/>
    </location>
</feature>
<dbReference type="InterPro" id="IPR011701">
    <property type="entry name" value="MFS"/>
</dbReference>
<keyword evidence="5 7" id="KW-0472">Membrane</keyword>
<feature type="transmembrane region" description="Helical" evidence="7">
    <location>
        <begin position="135"/>
        <end position="157"/>
    </location>
</feature>
<dbReference type="GO" id="GO:0022857">
    <property type="term" value="F:transmembrane transporter activity"/>
    <property type="evidence" value="ECO:0007669"/>
    <property type="project" value="InterPro"/>
</dbReference>
<keyword evidence="4 7" id="KW-1133">Transmembrane helix</keyword>
<keyword evidence="2" id="KW-1003">Cell membrane</keyword>
<reference evidence="10" key="1">
    <citation type="submission" date="2018-06" db="EMBL/GenBank/DDBJ databases">
        <authorList>
            <person name="Li K."/>
        </authorList>
    </citation>
    <scope>NUCLEOTIDE SEQUENCE [LARGE SCALE GENOMIC DNA]</scope>
    <source>
        <strain evidence="10">ZFG47</strain>
        <plasmid evidence="10">unnamed1</plasmid>
    </source>
</reference>
<evidence type="ECO:0000256" key="6">
    <source>
        <dbReference type="SAM" id="MobiDB-lite"/>
    </source>
</evidence>
<dbReference type="Gene3D" id="1.20.1250.20">
    <property type="entry name" value="MFS general substrate transporter like domains"/>
    <property type="match status" value="1"/>
</dbReference>
<sequence length="498" mass="51103">MLVAKHVIRMPLRPVLRHGPLRRPQKCPLSPGPGSRTNVATPVSKVGTSPVAVAAGHSQNRAARPSDDLGALLTRLPEERSPMSAPPTLPRQPLGHRFRLLWSAVSVAGLGDGIGLTAMPLLAGQLTSDPRDVSIVFVAEQLPWLVVGLISGVAADRLDRRRVLWITDLLRAVVVGVFTAAILLGQASIALLGGIALLLGAAQVMYVGAWAGMVPALVAPSGRTRANGALQASAQVTGNLLGSPLGAVLFTVSVAAPFAVQTACIASAAVLVALLPGSYRAHRPVATPKRSIRREVAEGVNWLWNHGFLRLLCVASGASNLVVVGLTAVLVLYTRDVLHLSGIGYGLVMAAFAIGGLVGAVAVAWLAERIGTGRTLTIAMIGQAATVAAAGSVSSSVAFCCFIGCYGAAALAFNVVAVSVRQSVVPDRLLGRVSMAYQKINAGASALGAVASGVVTHSLGLRAPFAAGAGLLLAFSALTAFGLRRRRSVADATTAPAR</sequence>
<dbReference type="SUPFAM" id="SSF103473">
    <property type="entry name" value="MFS general substrate transporter"/>
    <property type="match status" value="1"/>
</dbReference>
<gene>
    <name evidence="9" type="ORF">DN051_43830</name>
</gene>
<dbReference type="PANTHER" id="PTHR23513:SF6">
    <property type="entry name" value="MAJOR FACILITATOR SUPERFAMILY ASSOCIATED DOMAIN-CONTAINING PROTEIN"/>
    <property type="match status" value="1"/>
</dbReference>
<geneLocation type="plasmid" evidence="9 10">
    <name>unnamed1</name>
</geneLocation>
<evidence type="ECO:0000256" key="2">
    <source>
        <dbReference type="ARBA" id="ARBA00022475"/>
    </source>
</evidence>
<dbReference type="Pfam" id="PF07690">
    <property type="entry name" value="MFS_1"/>
    <property type="match status" value="1"/>
</dbReference>
<evidence type="ECO:0000256" key="3">
    <source>
        <dbReference type="ARBA" id="ARBA00022692"/>
    </source>
</evidence>
<feature type="transmembrane region" description="Helical" evidence="7">
    <location>
        <begin position="169"/>
        <end position="189"/>
    </location>
</feature>
<evidence type="ECO:0000256" key="1">
    <source>
        <dbReference type="ARBA" id="ARBA00004651"/>
    </source>
</evidence>
<feature type="domain" description="Major facilitator superfamily (MFS) profile" evidence="8">
    <location>
        <begin position="97"/>
        <end position="487"/>
    </location>
</feature>
<comment type="subcellular location">
    <subcellularLocation>
        <location evidence="1">Cell membrane</location>
        <topology evidence="1">Multi-pass membrane protein</topology>
    </subcellularLocation>
</comment>
<name>A0A2Z4JEE6_9ACTN</name>
<evidence type="ECO:0000313" key="10">
    <source>
        <dbReference type="Proteomes" id="UP000249616"/>
    </source>
</evidence>
<dbReference type="CDD" id="cd06173">
    <property type="entry name" value="MFS_MefA_like"/>
    <property type="match status" value="1"/>
</dbReference>
<feature type="transmembrane region" description="Helical" evidence="7">
    <location>
        <begin position="308"/>
        <end position="333"/>
    </location>
</feature>
<dbReference type="PROSITE" id="PS50850">
    <property type="entry name" value="MFS"/>
    <property type="match status" value="1"/>
</dbReference>
<organism evidence="9 10">
    <name type="scientific">Streptomyces cadmiisoli</name>
    <dbReference type="NCBI Taxonomy" id="2184053"/>
    <lineage>
        <taxon>Bacteria</taxon>
        <taxon>Bacillati</taxon>
        <taxon>Actinomycetota</taxon>
        <taxon>Actinomycetes</taxon>
        <taxon>Kitasatosporales</taxon>
        <taxon>Streptomycetaceae</taxon>
        <taxon>Streptomyces</taxon>
        <taxon>Streptomyces aurantiacus group</taxon>
    </lineage>
</organism>
<feature type="transmembrane region" description="Helical" evidence="7">
    <location>
        <begin position="195"/>
        <end position="218"/>
    </location>
</feature>
<evidence type="ECO:0000313" key="9">
    <source>
        <dbReference type="EMBL" id="AWW43479.1"/>
    </source>
</evidence>
<dbReference type="PANTHER" id="PTHR23513">
    <property type="entry name" value="INTEGRAL MEMBRANE EFFLUX PROTEIN-RELATED"/>
    <property type="match status" value="1"/>
</dbReference>
<evidence type="ECO:0000259" key="8">
    <source>
        <dbReference type="PROSITE" id="PS50850"/>
    </source>
</evidence>
<protein>
    <submittedName>
        <fullName evidence="9">MFS transporter</fullName>
    </submittedName>
</protein>
<feature type="transmembrane region" description="Helical" evidence="7">
    <location>
        <begin position="396"/>
        <end position="420"/>
    </location>
</feature>
<feature type="transmembrane region" description="Helical" evidence="7">
    <location>
        <begin position="100"/>
        <end position="123"/>
    </location>
</feature>
<dbReference type="InterPro" id="IPR036259">
    <property type="entry name" value="MFS_trans_sf"/>
</dbReference>
<keyword evidence="10" id="KW-1185">Reference proteome</keyword>
<dbReference type="AlphaFoldDB" id="A0A2Z4JEE6"/>
<evidence type="ECO:0000256" key="7">
    <source>
        <dbReference type="SAM" id="Phobius"/>
    </source>
</evidence>
<feature type="transmembrane region" description="Helical" evidence="7">
    <location>
        <begin position="465"/>
        <end position="483"/>
    </location>
</feature>
<proteinExistence type="predicted"/>
<feature type="region of interest" description="Disordered" evidence="6">
    <location>
        <begin position="21"/>
        <end position="42"/>
    </location>
</feature>
<dbReference type="InterPro" id="IPR020846">
    <property type="entry name" value="MFS_dom"/>
</dbReference>
<accession>A0A2Z4JEE6</accession>
<dbReference type="EMBL" id="CP030074">
    <property type="protein sequence ID" value="AWW43479.1"/>
    <property type="molecule type" value="Genomic_DNA"/>
</dbReference>
<dbReference type="Proteomes" id="UP000249616">
    <property type="component" value="Plasmid unnamed1"/>
</dbReference>
<keyword evidence="3 7" id="KW-0812">Transmembrane</keyword>
<feature type="transmembrane region" description="Helical" evidence="7">
    <location>
        <begin position="345"/>
        <end position="367"/>
    </location>
</feature>
<evidence type="ECO:0000256" key="5">
    <source>
        <dbReference type="ARBA" id="ARBA00023136"/>
    </source>
</evidence>
<dbReference type="KEGG" id="scad:DN051_43830"/>